<proteinExistence type="predicted"/>
<protein>
    <recommendedName>
        <fullName evidence="3">N-acetyltransferase domain-containing protein</fullName>
    </recommendedName>
</protein>
<evidence type="ECO:0000313" key="1">
    <source>
        <dbReference type="EMBL" id="MBC5734014.1"/>
    </source>
</evidence>
<evidence type="ECO:0008006" key="3">
    <source>
        <dbReference type="Google" id="ProtNLM"/>
    </source>
</evidence>
<keyword evidence="2" id="KW-1185">Reference proteome</keyword>
<comment type="caution">
    <text evidence="1">The sequence shown here is derived from an EMBL/GenBank/DDBJ whole genome shotgun (WGS) entry which is preliminary data.</text>
</comment>
<dbReference type="RefSeq" id="WP_186907905.1">
    <property type="nucleotide sequence ID" value="NZ_JACOPP010000012.1"/>
</dbReference>
<dbReference type="Gene3D" id="3.40.630.30">
    <property type="match status" value="1"/>
</dbReference>
<reference evidence="1" key="1">
    <citation type="submission" date="2020-08" db="EMBL/GenBank/DDBJ databases">
        <title>Genome public.</title>
        <authorList>
            <person name="Liu C."/>
            <person name="Sun Q."/>
        </authorList>
    </citation>
    <scope>NUCLEOTIDE SEQUENCE</scope>
    <source>
        <strain evidence="1">NSJ-51</strain>
    </source>
</reference>
<evidence type="ECO:0000313" key="2">
    <source>
        <dbReference type="Proteomes" id="UP000661435"/>
    </source>
</evidence>
<name>A0A8J6MAM0_9FIRM</name>
<accession>A0A8J6MAM0</accession>
<dbReference type="EMBL" id="JACOPP010000012">
    <property type="protein sequence ID" value="MBC5734014.1"/>
    <property type="molecule type" value="Genomic_DNA"/>
</dbReference>
<gene>
    <name evidence="1" type="ORF">H8S57_09785</name>
</gene>
<dbReference type="AlphaFoldDB" id="A0A8J6MAM0"/>
<sequence>MAAGCQALRLDVLGTNLPAQKLYTAMGFQYRTTLKLFYEDTGTTDYLLYELVL</sequence>
<dbReference type="SUPFAM" id="SSF55729">
    <property type="entry name" value="Acyl-CoA N-acyltransferases (Nat)"/>
    <property type="match status" value="1"/>
</dbReference>
<dbReference type="InterPro" id="IPR016181">
    <property type="entry name" value="Acyl_CoA_acyltransferase"/>
</dbReference>
<organism evidence="1 2">
    <name type="scientific">Lawsonibacter hominis</name>
    <dbReference type="NCBI Taxonomy" id="2763053"/>
    <lineage>
        <taxon>Bacteria</taxon>
        <taxon>Bacillati</taxon>
        <taxon>Bacillota</taxon>
        <taxon>Clostridia</taxon>
        <taxon>Eubacteriales</taxon>
        <taxon>Oscillospiraceae</taxon>
        <taxon>Lawsonibacter</taxon>
    </lineage>
</organism>
<dbReference type="Proteomes" id="UP000661435">
    <property type="component" value="Unassembled WGS sequence"/>
</dbReference>